<dbReference type="GO" id="GO:0046487">
    <property type="term" value="P:glyoxylate metabolic process"/>
    <property type="evidence" value="ECO:0007669"/>
    <property type="project" value="TreeGrafter"/>
</dbReference>
<dbReference type="EMBL" id="UGHK01000001">
    <property type="protein sequence ID" value="STO70597.1"/>
    <property type="molecule type" value="Genomic_DNA"/>
</dbReference>
<feature type="domain" description="Xylose isomerase-like TIM barrel" evidence="4">
    <location>
        <begin position="21"/>
        <end position="255"/>
    </location>
</feature>
<dbReference type="InterPro" id="IPR013022">
    <property type="entry name" value="Xyl_isomerase-like_TIM-brl"/>
</dbReference>
<accession>A0A377I5L1</accession>
<dbReference type="Proteomes" id="UP000254465">
    <property type="component" value="Unassembled WGS sequence"/>
</dbReference>
<sequence length="260" mass="29770">MPKFAANLTMMFNEVPFLDRFEAAAKAGFRYVEYLWPYDYSTTELKQRLDQFGLKQVLFNTQAGDVSQGEWGVAAILGREDDARRDIDLALEYALALNCPNVHVMAAVVPEGADREAYKATFIENVRYAAEKFKPYDIKVLLEALSPEVKPNYLLKSQYDTLEIVELVDRDNVFVQLDYFHAQNVDGNLSRLTERLAGKVAHIQIASVPDRHEPDEGEIYYPYLFDKLDAMGYAGYIGCEYQPRASTEAGLTWFEPYRDR</sequence>
<dbReference type="InterPro" id="IPR026040">
    <property type="entry name" value="HyI-like"/>
</dbReference>
<dbReference type="InterPro" id="IPR053398">
    <property type="entry name" value="HPT_OtnI_isomerases"/>
</dbReference>
<evidence type="ECO:0000256" key="3">
    <source>
        <dbReference type="PIRSR" id="PIRSR006241-50"/>
    </source>
</evidence>
<keyword evidence="5" id="KW-0670">Pyruvate</keyword>
<keyword evidence="1 2" id="KW-0413">Isomerase</keyword>
<evidence type="ECO:0000256" key="2">
    <source>
        <dbReference type="PIRNR" id="PIRNR006241"/>
    </source>
</evidence>
<evidence type="ECO:0000259" key="4">
    <source>
        <dbReference type="Pfam" id="PF01261"/>
    </source>
</evidence>
<reference evidence="5 6" key="1">
    <citation type="submission" date="2018-06" db="EMBL/GenBank/DDBJ databases">
        <authorList>
            <consortium name="Pathogen Informatics"/>
            <person name="Doyle S."/>
        </authorList>
    </citation>
    <scope>NUCLEOTIDE SEQUENCE [LARGE SCALE GENOMIC DNA]</scope>
    <source>
        <strain evidence="5 6">NCTC11296</strain>
    </source>
</reference>
<feature type="active site" description="Proton donor/acceptor" evidence="3">
    <location>
        <position position="143"/>
    </location>
</feature>
<dbReference type="SUPFAM" id="SSF51658">
    <property type="entry name" value="Xylose isomerase-like"/>
    <property type="match status" value="1"/>
</dbReference>
<protein>
    <submittedName>
        <fullName evidence="5">Hydroxypyruvate isomerase</fullName>
    </submittedName>
</protein>
<organism evidence="5 6">
    <name type="scientific">Avibacterium paragallinarum</name>
    <name type="common">Haemophilus gallinarum</name>
    <dbReference type="NCBI Taxonomy" id="728"/>
    <lineage>
        <taxon>Bacteria</taxon>
        <taxon>Pseudomonadati</taxon>
        <taxon>Pseudomonadota</taxon>
        <taxon>Gammaproteobacteria</taxon>
        <taxon>Pasteurellales</taxon>
        <taxon>Pasteurellaceae</taxon>
        <taxon>Avibacterium</taxon>
    </lineage>
</organism>
<dbReference type="PIRSF" id="PIRSF006241">
    <property type="entry name" value="HyI"/>
    <property type="match status" value="1"/>
</dbReference>
<evidence type="ECO:0000313" key="5">
    <source>
        <dbReference type="EMBL" id="STO70597.1"/>
    </source>
</evidence>
<dbReference type="PANTHER" id="PTHR43489:SF6">
    <property type="entry name" value="HYDROXYPYRUVATE ISOMERASE-RELATED"/>
    <property type="match status" value="1"/>
</dbReference>
<dbReference type="NCBIfam" id="NF043033">
    <property type="entry name" value="OxoTetrIsom"/>
    <property type="match status" value="1"/>
</dbReference>
<dbReference type="PANTHER" id="PTHR43489">
    <property type="entry name" value="ISOMERASE"/>
    <property type="match status" value="1"/>
</dbReference>
<dbReference type="FunFam" id="3.20.20.150:FF:000007">
    <property type="entry name" value="Hydroxypyruvate isomerase"/>
    <property type="match status" value="1"/>
</dbReference>
<dbReference type="InterPro" id="IPR050417">
    <property type="entry name" value="Sugar_Epim/Isomerase"/>
</dbReference>
<dbReference type="AlphaFoldDB" id="A0A377I5L1"/>
<proteinExistence type="inferred from homology"/>
<dbReference type="GO" id="GO:0008903">
    <property type="term" value="F:hydroxypyruvate isomerase activity"/>
    <property type="evidence" value="ECO:0007669"/>
    <property type="project" value="TreeGrafter"/>
</dbReference>
<dbReference type="RefSeq" id="WP_017806700.1">
    <property type="nucleotide sequence ID" value="NZ_PQVK01000295.1"/>
</dbReference>
<gene>
    <name evidence="5" type="primary">tsa</name>
    <name evidence="5" type="ORF">NCTC11296_00503</name>
</gene>
<evidence type="ECO:0000256" key="1">
    <source>
        <dbReference type="ARBA" id="ARBA00023235"/>
    </source>
</evidence>
<comment type="similarity">
    <text evidence="2">Belongs to the hyi family.</text>
</comment>
<feature type="active site" description="Proton donor/acceptor" evidence="3">
    <location>
        <position position="240"/>
    </location>
</feature>
<name>A0A377I5L1_AVIPA</name>
<dbReference type="Pfam" id="PF01261">
    <property type="entry name" value="AP_endonuc_2"/>
    <property type="match status" value="1"/>
</dbReference>
<evidence type="ECO:0000313" key="6">
    <source>
        <dbReference type="Proteomes" id="UP000254465"/>
    </source>
</evidence>
<dbReference type="InterPro" id="IPR036237">
    <property type="entry name" value="Xyl_isomerase-like_sf"/>
</dbReference>
<dbReference type="Gene3D" id="3.20.20.150">
    <property type="entry name" value="Divalent-metal-dependent TIM barrel enzymes"/>
    <property type="match status" value="1"/>
</dbReference>